<keyword evidence="2" id="KW-1185">Reference proteome</keyword>
<proteinExistence type="predicted"/>
<evidence type="ECO:0000313" key="2">
    <source>
        <dbReference type="Proteomes" id="UP001165060"/>
    </source>
</evidence>
<sequence>RLTEFNGDSSSYVMMIEEGNLDNPRGVACVNETACVVANEKSHEIRMIIGGEDKGIVATGSPSGVTYVAHLDLIMVCKLAGNGGVYLFDPRNGDQEEEDAVGAIPTNPALNIGRPQKVVIGEFDNEVLFSTLDRTVIRFCLPATAGGEGCNPARNAIMVSSSNALIGLAVIRETGKFLVAEKTDNKVYECELDVTGITTSQCEIFAFSPTSDTYVKPPLTTVAGEQITAPVVLLDPHNRTVDETHTKDPDALQLRVTATGFIPGTDIPATIAGDFITDDAGSLSAVVTVEFAGTWS</sequence>
<protein>
    <submittedName>
        <fullName evidence="1">Uncharacterized protein</fullName>
    </submittedName>
</protein>
<feature type="non-terminal residue" evidence="1">
    <location>
        <position position="296"/>
    </location>
</feature>
<dbReference type="Proteomes" id="UP001165060">
    <property type="component" value="Unassembled WGS sequence"/>
</dbReference>
<name>A0ABQ6NAQ7_9STRA</name>
<dbReference type="EMBL" id="BRYB01006243">
    <property type="protein sequence ID" value="GMI53059.1"/>
    <property type="molecule type" value="Genomic_DNA"/>
</dbReference>
<reference evidence="1 2" key="1">
    <citation type="journal article" date="2023" name="Commun. Biol.">
        <title>Genome analysis of Parmales, the sister group of diatoms, reveals the evolutionary specialization of diatoms from phago-mixotrophs to photoautotrophs.</title>
        <authorList>
            <person name="Ban H."/>
            <person name="Sato S."/>
            <person name="Yoshikawa S."/>
            <person name="Yamada K."/>
            <person name="Nakamura Y."/>
            <person name="Ichinomiya M."/>
            <person name="Sato N."/>
            <person name="Blanc-Mathieu R."/>
            <person name="Endo H."/>
            <person name="Kuwata A."/>
            <person name="Ogata H."/>
        </authorList>
    </citation>
    <scope>NUCLEOTIDE SEQUENCE [LARGE SCALE GENOMIC DNA]</scope>
</reference>
<gene>
    <name evidence="1" type="ORF">TeGR_g2725</name>
</gene>
<feature type="non-terminal residue" evidence="1">
    <location>
        <position position="1"/>
    </location>
</feature>
<evidence type="ECO:0000313" key="1">
    <source>
        <dbReference type="EMBL" id="GMI53059.1"/>
    </source>
</evidence>
<dbReference type="SUPFAM" id="SSF101898">
    <property type="entry name" value="NHL repeat"/>
    <property type="match status" value="1"/>
</dbReference>
<comment type="caution">
    <text evidence="1">The sequence shown here is derived from an EMBL/GenBank/DDBJ whole genome shotgun (WGS) entry which is preliminary data.</text>
</comment>
<accession>A0ABQ6NAQ7</accession>
<organism evidence="1 2">
    <name type="scientific">Tetraparma gracilis</name>
    <dbReference type="NCBI Taxonomy" id="2962635"/>
    <lineage>
        <taxon>Eukaryota</taxon>
        <taxon>Sar</taxon>
        <taxon>Stramenopiles</taxon>
        <taxon>Ochrophyta</taxon>
        <taxon>Bolidophyceae</taxon>
        <taxon>Parmales</taxon>
        <taxon>Triparmaceae</taxon>
        <taxon>Tetraparma</taxon>
    </lineage>
</organism>